<gene>
    <name evidence="4" type="ORF">BU204_34765</name>
</gene>
<evidence type="ECO:0000259" key="3">
    <source>
        <dbReference type="PROSITE" id="PS50076"/>
    </source>
</evidence>
<dbReference type="STRING" id="1912961.BU204_34765"/>
<dbReference type="AlphaFoldDB" id="A0A1Q8C1J9"/>
<keyword evidence="2" id="KW-0472">Membrane</keyword>
<keyword evidence="5" id="KW-1185">Reference proteome</keyword>
<keyword evidence="2" id="KW-0812">Transmembrane</keyword>
<name>A0A1Q8C1J9_9PSEU</name>
<feature type="domain" description="J" evidence="3">
    <location>
        <begin position="5"/>
        <end position="66"/>
    </location>
</feature>
<sequence>MRGYDYYELLGVSRDASSAEIRSAYRALVKVMHPDTGGTVGTFRLLRDAYETLTDPRRRADYDNADDDSAGYDTGADLEDTEPEDLREDEPEDEPEDEREPRWDAPRHTPALPVIDLDSVPWWPEVLGRAVLVPANRLSRPLLLVGAGGWALVMLALLLSRAPAPVLACWLLVLAFAGAAVVYREISAARVDRAFGVEFGGHVVFGSPGTEPDDTAQRLTANLLAGYLTRIPGVRICHGLAAEVGSVFADVDHAVLCGRRLLLVESKLWLPGHYQVDETGTLWRNGHRFRGGVSELAERLPAFRALLPSLEVHGALLIYPSRPGEITTDPAGRAAVPPMDPVRFVREAGGWLAGDPHAVDPAALRILVRQVVSSAGR</sequence>
<feature type="region of interest" description="Disordered" evidence="1">
    <location>
        <begin position="57"/>
        <end position="108"/>
    </location>
</feature>
<dbReference type="SMART" id="SM00271">
    <property type="entry name" value="DnaJ"/>
    <property type="match status" value="1"/>
</dbReference>
<comment type="caution">
    <text evidence="4">The sequence shown here is derived from an EMBL/GenBank/DDBJ whole genome shotgun (WGS) entry which is preliminary data.</text>
</comment>
<reference evidence="4 5" key="1">
    <citation type="submission" date="2016-12" db="EMBL/GenBank/DDBJ databases">
        <title>The draft genome sequence of Actinophytocola sp. 11-183.</title>
        <authorList>
            <person name="Wang W."/>
            <person name="Yuan L."/>
        </authorList>
    </citation>
    <scope>NUCLEOTIDE SEQUENCE [LARGE SCALE GENOMIC DNA]</scope>
    <source>
        <strain evidence="4 5">11-183</strain>
    </source>
</reference>
<dbReference type="RefSeq" id="WP_075130060.1">
    <property type="nucleotide sequence ID" value="NZ_MSIE01000098.1"/>
</dbReference>
<dbReference type="CDD" id="cd06257">
    <property type="entry name" value="DnaJ"/>
    <property type="match status" value="1"/>
</dbReference>
<feature type="transmembrane region" description="Helical" evidence="2">
    <location>
        <begin position="142"/>
        <end position="159"/>
    </location>
</feature>
<dbReference type="PROSITE" id="PS50076">
    <property type="entry name" value="DNAJ_2"/>
    <property type="match status" value="1"/>
</dbReference>
<dbReference type="SUPFAM" id="SSF46565">
    <property type="entry name" value="Chaperone J-domain"/>
    <property type="match status" value="1"/>
</dbReference>
<dbReference type="InterPro" id="IPR052276">
    <property type="entry name" value="Diphthamide-biosynth_chaperone"/>
</dbReference>
<dbReference type="PRINTS" id="PR00625">
    <property type="entry name" value="JDOMAIN"/>
</dbReference>
<evidence type="ECO:0000313" key="4">
    <source>
        <dbReference type="EMBL" id="OLF08240.1"/>
    </source>
</evidence>
<dbReference type="InterPro" id="IPR018253">
    <property type="entry name" value="DnaJ_domain_CS"/>
</dbReference>
<dbReference type="PANTHER" id="PTHR44240">
    <property type="entry name" value="DNAJ DOMAIN (PROKARYOTIC HEAT SHOCK PROTEIN)-RELATED"/>
    <property type="match status" value="1"/>
</dbReference>
<dbReference type="PANTHER" id="PTHR44240:SF10">
    <property type="entry name" value="J DOMAIN-CONTAINING PROTEIN"/>
    <property type="match status" value="1"/>
</dbReference>
<dbReference type="Gene3D" id="1.10.287.110">
    <property type="entry name" value="DnaJ domain"/>
    <property type="match status" value="1"/>
</dbReference>
<evidence type="ECO:0000256" key="1">
    <source>
        <dbReference type="SAM" id="MobiDB-lite"/>
    </source>
</evidence>
<proteinExistence type="predicted"/>
<evidence type="ECO:0000313" key="5">
    <source>
        <dbReference type="Proteomes" id="UP000185596"/>
    </source>
</evidence>
<dbReference type="InterPro" id="IPR036869">
    <property type="entry name" value="J_dom_sf"/>
</dbReference>
<dbReference type="PROSITE" id="PS00636">
    <property type="entry name" value="DNAJ_1"/>
    <property type="match status" value="1"/>
</dbReference>
<keyword evidence="2" id="KW-1133">Transmembrane helix</keyword>
<feature type="compositionally biased region" description="Acidic residues" evidence="1">
    <location>
        <begin position="63"/>
        <end position="98"/>
    </location>
</feature>
<accession>A0A1Q8C1J9</accession>
<dbReference type="Pfam" id="PF00226">
    <property type="entry name" value="DnaJ"/>
    <property type="match status" value="1"/>
</dbReference>
<dbReference type="InterPro" id="IPR001623">
    <property type="entry name" value="DnaJ_domain"/>
</dbReference>
<dbReference type="Proteomes" id="UP000185596">
    <property type="component" value="Unassembled WGS sequence"/>
</dbReference>
<organism evidence="4 5">
    <name type="scientific">Actinophytocola xanthii</name>
    <dbReference type="NCBI Taxonomy" id="1912961"/>
    <lineage>
        <taxon>Bacteria</taxon>
        <taxon>Bacillati</taxon>
        <taxon>Actinomycetota</taxon>
        <taxon>Actinomycetes</taxon>
        <taxon>Pseudonocardiales</taxon>
        <taxon>Pseudonocardiaceae</taxon>
    </lineage>
</organism>
<dbReference type="OrthoDB" id="5242140at2"/>
<dbReference type="EMBL" id="MSIE01000098">
    <property type="protein sequence ID" value="OLF08240.1"/>
    <property type="molecule type" value="Genomic_DNA"/>
</dbReference>
<protein>
    <recommendedName>
        <fullName evidence="3">J domain-containing protein</fullName>
    </recommendedName>
</protein>
<evidence type="ECO:0000256" key="2">
    <source>
        <dbReference type="SAM" id="Phobius"/>
    </source>
</evidence>
<feature type="transmembrane region" description="Helical" evidence="2">
    <location>
        <begin position="165"/>
        <end position="183"/>
    </location>
</feature>